<dbReference type="EMBL" id="CP033169">
    <property type="protein sequence ID" value="AYO32080.1"/>
    <property type="molecule type" value="Genomic_DNA"/>
</dbReference>
<dbReference type="InterPro" id="IPR015813">
    <property type="entry name" value="Pyrv/PenolPyrv_kinase-like_dom"/>
</dbReference>
<feature type="binding site" evidence="4">
    <location>
        <position position="66"/>
    </location>
    <ligand>
        <name>substrate</name>
    </ligand>
</feature>
<keyword evidence="3 5" id="KW-0460">Magnesium</keyword>
<gene>
    <name evidence="7" type="ORF">D2962_17060</name>
</gene>
<keyword evidence="8" id="KW-1185">Reference proteome</keyword>
<feature type="domain" description="HpcH/HpaI aldolase/citrate lyase" evidence="6">
    <location>
        <begin position="5"/>
        <end position="224"/>
    </location>
</feature>
<keyword evidence="7" id="KW-0456">Lyase</keyword>
<evidence type="ECO:0000256" key="4">
    <source>
        <dbReference type="PIRSR" id="PIRSR015582-1"/>
    </source>
</evidence>
<evidence type="ECO:0000313" key="8">
    <source>
        <dbReference type="Proteomes" id="UP000280960"/>
    </source>
</evidence>
<dbReference type="PANTHER" id="PTHR32308:SF10">
    <property type="entry name" value="CITRATE LYASE SUBUNIT BETA"/>
    <property type="match status" value="1"/>
</dbReference>
<sequence length="296" mass="32360">MKLRRTLLYVPGNNPNMIQDSMIYGADTILIDLEDSVSVYEKDAARYLVKYALRTLDFGKSEVAVRINGMDTPYWRHDISMIIPERPDMIRLPKAESAGDVKTLDAAISDLEAASGIKVGTTKIMVSIESARGLKNAYDIAVASRRMVAIAIGGEDFTADLGVKKTREGNELLVARGELVLAARAAGVDAIDSVFSDVNDEVGFRMETEKAKAMGFTGKSVINPRQIPIVHDVFKPTCEEIEEALKIKEAIKEAESRGSGVISLNGKMVDRPIVKRAERTLELAEMLGLIKEVAAC</sequence>
<dbReference type="Pfam" id="PF03328">
    <property type="entry name" value="HpcH_HpaI"/>
    <property type="match status" value="1"/>
</dbReference>
<dbReference type="GO" id="GO:0000287">
    <property type="term" value="F:magnesium ion binding"/>
    <property type="evidence" value="ECO:0007669"/>
    <property type="project" value="TreeGrafter"/>
</dbReference>
<dbReference type="AlphaFoldDB" id="A0A3G2R9C0"/>
<dbReference type="InterPro" id="IPR005000">
    <property type="entry name" value="Aldolase/citrate-lyase_domain"/>
</dbReference>
<dbReference type="GO" id="GO:0016829">
    <property type="term" value="F:lyase activity"/>
    <property type="evidence" value="ECO:0007669"/>
    <property type="project" value="UniProtKB-KW"/>
</dbReference>
<name>A0A3G2R9C0_9FIRM</name>
<evidence type="ECO:0000256" key="3">
    <source>
        <dbReference type="ARBA" id="ARBA00022842"/>
    </source>
</evidence>
<evidence type="ECO:0000256" key="1">
    <source>
        <dbReference type="ARBA" id="ARBA00001946"/>
    </source>
</evidence>
<dbReference type="KEGG" id="bacg:D2962_17060"/>
<reference evidence="7 8" key="1">
    <citation type="submission" date="2018-10" db="EMBL/GenBank/DDBJ databases">
        <authorList>
            <person name="Zhang X."/>
        </authorList>
    </citation>
    <scope>NUCLEOTIDE SEQUENCE [LARGE SCALE GENOMIC DNA]</scope>
    <source>
        <strain evidence="7 8">SK-G1</strain>
    </source>
</reference>
<evidence type="ECO:0000256" key="5">
    <source>
        <dbReference type="PIRSR" id="PIRSR015582-2"/>
    </source>
</evidence>
<proteinExistence type="predicted"/>
<dbReference type="GO" id="GO:0006107">
    <property type="term" value="P:oxaloacetate metabolic process"/>
    <property type="evidence" value="ECO:0007669"/>
    <property type="project" value="TreeGrafter"/>
</dbReference>
<feature type="binding site" evidence="4">
    <location>
        <position position="129"/>
    </location>
    <ligand>
        <name>substrate</name>
    </ligand>
</feature>
<evidence type="ECO:0000256" key="2">
    <source>
        <dbReference type="ARBA" id="ARBA00022723"/>
    </source>
</evidence>
<accession>A0A3G2R9C0</accession>
<feature type="binding site" evidence="5">
    <location>
        <position position="156"/>
    </location>
    <ligand>
        <name>Mg(2+)</name>
        <dbReference type="ChEBI" id="CHEBI:18420"/>
    </ligand>
</feature>
<dbReference type="PIRSF" id="PIRSF015582">
    <property type="entry name" value="Cit_lyase_B"/>
    <property type="match status" value="1"/>
</dbReference>
<comment type="cofactor">
    <cofactor evidence="1">
        <name>Mg(2+)</name>
        <dbReference type="ChEBI" id="CHEBI:18420"/>
    </cofactor>
</comment>
<dbReference type="Proteomes" id="UP000280960">
    <property type="component" value="Chromosome"/>
</dbReference>
<dbReference type="InterPro" id="IPR040442">
    <property type="entry name" value="Pyrv_kinase-like_dom_sf"/>
</dbReference>
<dbReference type="InterPro" id="IPR011206">
    <property type="entry name" value="Citrate_lyase_beta/mcl1/mcl2"/>
</dbReference>
<dbReference type="Gene3D" id="3.20.20.60">
    <property type="entry name" value="Phosphoenolpyruvate-binding domains"/>
    <property type="match status" value="1"/>
</dbReference>
<dbReference type="PANTHER" id="PTHR32308">
    <property type="entry name" value="LYASE BETA SUBUNIT, PUTATIVE (AFU_ORTHOLOGUE AFUA_4G13030)-RELATED"/>
    <property type="match status" value="1"/>
</dbReference>
<keyword evidence="2 5" id="KW-0479">Metal-binding</keyword>
<feature type="binding site" evidence="5">
    <location>
        <position position="129"/>
    </location>
    <ligand>
        <name>Mg(2+)</name>
        <dbReference type="ChEBI" id="CHEBI:18420"/>
    </ligand>
</feature>
<organism evidence="7 8">
    <name type="scientific">Biomaibacter acetigenes</name>
    <dbReference type="NCBI Taxonomy" id="2316383"/>
    <lineage>
        <taxon>Bacteria</taxon>
        <taxon>Bacillati</taxon>
        <taxon>Bacillota</taxon>
        <taxon>Clostridia</taxon>
        <taxon>Thermosediminibacterales</taxon>
        <taxon>Tepidanaerobacteraceae</taxon>
        <taxon>Biomaibacter</taxon>
    </lineage>
</organism>
<evidence type="ECO:0000313" key="7">
    <source>
        <dbReference type="EMBL" id="AYO32080.1"/>
    </source>
</evidence>
<protein>
    <submittedName>
        <fullName evidence="7">Citrate lyase subunit beta</fullName>
    </submittedName>
</protein>
<dbReference type="SUPFAM" id="SSF51621">
    <property type="entry name" value="Phosphoenolpyruvate/pyruvate domain"/>
    <property type="match status" value="1"/>
</dbReference>
<evidence type="ECO:0000259" key="6">
    <source>
        <dbReference type="Pfam" id="PF03328"/>
    </source>
</evidence>